<gene>
    <name evidence="1" type="ORF">F6X54_00065</name>
</gene>
<organism evidence="1 2">
    <name type="scientific">Micromonospora aurantiaca</name>
    <name type="common">nom. illeg.</name>
    <dbReference type="NCBI Taxonomy" id="47850"/>
    <lineage>
        <taxon>Bacteria</taxon>
        <taxon>Bacillati</taxon>
        <taxon>Actinomycetota</taxon>
        <taxon>Actinomycetes</taxon>
        <taxon>Micromonosporales</taxon>
        <taxon>Micromonosporaceae</taxon>
        <taxon>Micromonospora</taxon>
    </lineage>
</organism>
<dbReference type="RefSeq" id="WP_151010510.1">
    <property type="nucleotide sequence ID" value="NZ_CP084582.1"/>
</dbReference>
<dbReference type="EMBL" id="WAAR01000001">
    <property type="protein sequence ID" value="KAB1119123.1"/>
    <property type="molecule type" value="Genomic_DNA"/>
</dbReference>
<name>A0ABQ6UPM3_9ACTN</name>
<proteinExistence type="predicted"/>
<accession>A0ABQ6UPM3</accession>
<sequence>MSTQQTVSADACVVIDCNEWIRLKWLGSPIGLTLIAALKRDRSLRLAIPEILGGELDKHRAETASSLLRRLRDVSADIGTVTGDHLAAGMVTLTEESVEVLIRERLLPIAEQAFYPDMTLEEVRRALIKVNAEVPPNGPKNQQMKDSLLWESCVTLAGKYCVYLITGDKAFYRDRHAEKGLAENLSSEPAVKDGRLKVFPSLESALQVFAPESSADSGEIVSRNSRDLIAEEASNAFLRSSVAADIPEARLRLRGVVPTYFRTEVPHVFATSFTAFFNVEQDAEAEGKGEAAVSGECRLDTRQATIDSVSLHSIHWRLPDAAGGVAKVYEVLDGRVGD</sequence>
<evidence type="ECO:0000313" key="2">
    <source>
        <dbReference type="Proteomes" id="UP000471364"/>
    </source>
</evidence>
<comment type="caution">
    <text evidence="1">The sequence shown here is derived from an EMBL/GenBank/DDBJ whole genome shotgun (WGS) entry which is preliminary data.</text>
</comment>
<evidence type="ECO:0008006" key="3">
    <source>
        <dbReference type="Google" id="ProtNLM"/>
    </source>
</evidence>
<dbReference type="Proteomes" id="UP000471364">
    <property type="component" value="Unassembled WGS sequence"/>
</dbReference>
<reference evidence="1 2" key="1">
    <citation type="submission" date="2019-09" db="EMBL/GenBank/DDBJ databases">
        <title>High taxonomic diversity of Micromonospora strains isolated from Medicago sativa nodules in different geographical locations.</title>
        <authorList>
            <person name="Martinez-Hidalgo P."/>
            <person name="Flores-Felix J.D."/>
            <person name="Velazquez E."/>
            <person name="Brau L."/>
            <person name="Trujillo M.E."/>
            <person name="Martinez-Molina E."/>
        </authorList>
    </citation>
    <scope>NUCLEOTIDE SEQUENCE [LARGE SCALE GENOMIC DNA]</scope>
    <source>
        <strain evidence="1 2">ALFB5</strain>
    </source>
</reference>
<protein>
    <recommendedName>
        <fullName evidence="3">DUF4935 domain-containing protein</fullName>
    </recommendedName>
</protein>
<evidence type="ECO:0000313" key="1">
    <source>
        <dbReference type="EMBL" id="KAB1119123.1"/>
    </source>
</evidence>
<keyword evidence="2" id="KW-1185">Reference proteome</keyword>